<evidence type="ECO:0000259" key="5">
    <source>
        <dbReference type="Pfam" id="PF12333"/>
    </source>
</evidence>
<evidence type="ECO:0000313" key="6">
    <source>
        <dbReference type="EMBL" id="CAD8519294.1"/>
    </source>
</evidence>
<comment type="subcellular location">
    <subcellularLocation>
        <location evidence="1">Nucleus</location>
    </subcellularLocation>
</comment>
<gene>
    <name evidence="6" type="ORF">MCOM1403_LOCUS6720</name>
</gene>
<dbReference type="GO" id="GO:0005634">
    <property type="term" value="C:nucleus"/>
    <property type="evidence" value="ECO:0007669"/>
    <property type="project" value="UniProtKB-SubCell"/>
</dbReference>
<feature type="domain" description="Pre-rRNA-processing protein Ipi1 N-terminal" evidence="5">
    <location>
        <begin position="144"/>
        <end position="259"/>
    </location>
</feature>
<feature type="compositionally biased region" description="Basic and acidic residues" evidence="4">
    <location>
        <begin position="274"/>
        <end position="283"/>
    </location>
</feature>
<sequence>MGKKTKSVNNKQSTGIDFIRAKKKVGRKIRKQANETNTEVRAKRINLSVQSLGTEGKGDQVTGRGLSMPELLNQCQHYSARVRKDALDGIKELLETHPTSLVPCAATCVEKVAERLVDQEQIVRAAARGALRSGVLPALGPHGIAPFARRLVLHVGAALTHVAPAVRRDAPAVLEALLDAAPRLVGAHAPAATLRHLAELLRRGDDAASSSLVSGASDGAVRIVAGGLSAKFGDMTASRVGPTQPQSRLGLLRSCRRFLEVLVGATTAALDFDGEGHDKDGKRGSHRWWWGDDDGDGDGDDPDGGPDGKENSRTRRAGAAEGAGVALHAARCARAPVSAARAVEELFGVSDGGRTGRRTSGPGTDGREGVAVAAAELAALLFAVWDEATPALKDAGGPNLTRVRVMAEAMSCMHLCLWLVDVDGGDDGGGGDGEERRTTSRSRAAADPAAPRQPTMPDGTRGFKPGAGRGRPQPPPPPA</sequence>
<evidence type="ECO:0000256" key="2">
    <source>
        <dbReference type="ARBA" id="ARBA00006427"/>
    </source>
</evidence>
<name>A0A7S0IES3_MICPS</name>
<keyword evidence="3" id="KW-0539">Nucleus</keyword>
<dbReference type="Gene3D" id="1.25.10.10">
    <property type="entry name" value="Leucine-rich Repeat Variant"/>
    <property type="match status" value="1"/>
</dbReference>
<accession>A0A7S0IES3</accession>
<dbReference type="AlphaFoldDB" id="A0A7S0IES3"/>
<reference evidence="6" key="1">
    <citation type="submission" date="2021-01" db="EMBL/GenBank/DDBJ databases">
        <authorList>
            <person name="Corre E."/>
            <person name="Pelletier E."/>
            <person name="Niang G."/>
            <person name="Scheremetjew M."/>
            <person name="Finn R."/>
            <person name="Kale V."/>
            <person name="Holt S."/>
            <person name="Cochrane G."/>
            <person name="Meng A."/>
            <person name="Brown T."/>
            <person name="Cohen L."/>
        </authorList>
    </citation>
    <scope>NUCLEOTIDE SEQUENCE</scope>
    <source>
        <strain evidence="6">CCMP1723</strain>
    </source>
</reference>
<proteinExistence type="inferred from homology"/>
<organism evidence="6">
    <name type="scientific">Micromonas pusilla</name>
    <name type="common">Picoplanktonic green alga</name>
    <name type="synonym">Chromulina pusilla</name>
    <dbReference type="NCBI Taxonomy" id="38833"/>
    <lineage>
        <taxon>Eukaryota</taxon>
        <taxon>Viridiplantae</taxon>
        <taxon>Chlorophyta</taxon>
        <taxon>Mamiellophyceae</taxon>
        <taxon>Mamiellales</taxon>
        <taxon>Mamiellaceae</taxon>
        <taxon>Micromonas</taxon>
    </lineage>
</organism>
<dbReference type="InterPro" id="IPR016024">
    <property type="entry name" value="ARM-type_fold"/>
</dbReference>
<evidence type="ECO:0000256" key="4">
    <source>
        <dbReference type="SAM" id="MobiDB-lite"/>
    </source>
</evidence>
<comment type="similarity">
    <text evidence="2">Belongs to the IPI1/TEX10 family.</text>
</comment>
<feature type="region of interest" description="Disordered" evidence="4">
    <location>
        <begin position="271"/>
        <end position="319"/>
    </location>
</feature>
<dbReference type="PANTHER" id="PTHR16056">
    <property type="entry name" value="REGULATOR OF MICROTUBULE DYNAMICS PROTEIN"/>
    <property type="match status" value="1"/>
</dbReference>
<protein>
    <recommendedName>
        <fullName evidence="5">Pre-rRNA-processing protein Ipi1 N-terminal domain-containing protein</fullName>
    </recommendedName>
</protein>
<feature type="region of interest" description="Disordered" evidence="4">
    <location>
        <begin position="427"/>
        <end position="479"/>
    </location>
</feature>
<dbReference type="InterPro" id="IPR011989">
    <property type="entry name" value="ARM-like"/>
</dbReference>
<feature type="compositionally biased region" description="Low complexity" evidence="4">
    <location>
        <begin position="441"/>
        <end position="452"/>
    </location>
</feature>
<dbReference type="PANTHER" id="PTHR16056:SF2">
    <property type="entry name" value="TESTIS-EXPRESSED PROTEIN 10"/>
    <property type="match status" value="1"/>
</dbReference>
<evidence type="ECO:0000256" key="3">
    <source>
        <dbReference type="ARBA" id="ARBA00023242"/>
    </source>
</evidence>
<feature type="compositionally biased region" description="Acidic residues" evidence="4">
    <location>
        <begin position="291"/>
        <end position="304"/>
    </location>
</feature>
<dbReference type="InterPro" id="IPR024679">
    <property type="entry name" value="Ipi1_N"/>
</dbReference>
<dbReference type="EMBL" id="HBEQ01008394">
    <property type="protein sequence ID" value="CAD8519294.1"/>
    <property type="molecule type" value="Transcribed_RNA"/>
</dbReference>
<dbReference type="SUPFAM" id="SSF48371">
    <property type="entry name" value="ARM repeat"/>
    <property type="match status" value="1"/>
</dbReference>
<dbReference type="Pfam" id="PF12333">
    <property type="entry name" value="Ipi1_N"/>
    <property type="match status" value="1"/>
</dbReference>
<evidence type="ECO:0000256" key="1">
    <source>
        <dbReference type="ARBA" id="ARBA00004123"/>
    </source>
</evidence>